<dbReference type="GO" id="GO:0003735">
    <property type="term" value="F:structural constituent of ribosome"/>
    <property type="evidence" value="ECO:0007669"/>
    <property type="project" value="InterPro"/>
</dbReference>
<organism evidence="6">
    <name type="scientific">marine sediment metagenome</name>
    <dbReference type="NCBI Taxonomy" id="412755"/>
    <lineage>
        <taxon>unclassified sequences</taxon>
        <taxon>metagenomes</taxon>
        <taxon>ecological metagenomes</taxon>
    </lineage>
</organism>
<dbReference type="EMBL" id="BART01008544">
    <property type="protein sequence ID" value="GAG55008.1"/>
    <property type="molecule type" value="Genomic_DNA"/>
</dbReference>
<keyword evidence="2" id="KW-0699">rRNA-binding</keyword>
<evidence type="ECO:0000256" key="4">
    <source>
        <dbReference type="ARBA" id="ARBA00022980"/>
    </source>
</evidence>
<proteinExistence type="inferred from homology"/>
<dbReference type="GO" id="GO:0022625">
    <property type="term" value="C:cytosolic large ribosomal subunit"/>
    <property type="evidence" value="ECO:0007669"/>
    <property type="project" value="TreeGrafter"/>
</dbReference>
<name>X0Z3K8_9ZZZZ</name>
<accession>X0Z3K8</accession>
<dbReference type="CDD" id="cd00336">
    <property type="entry name" value="Ribosomal_L22"/>
    <property type="match status" value="1"/>
</dbReference>
<dbReference type="InterPro" id="IPR018260">
    <property type="entry name" value="Ribosomal_uL22_CS"/>
</dbReference>
<reference evidence="6" key="1">
    <citation type="journal article" date="2014" name="Front. Microbiol.">
        <title>High frequency of phylogenetically diverse reductive dehalogenase-homologous genes in deep subseafloor sedimentary metagenomes.</title>
        <authorList>
            <person name="Kawai M."/>
            <person name="Futagami T."/>
            <person name="Toyoda A."/>
            <person name="Takaki Y."/>
            <person name="Nishi S."/>
            <person name="Hori S."/>
            <person name="Arai W."/>
            <person name="Tsubouchi T."/>
            <person name="Morono Y."/>
            <person name="Uchiyama I."/>
            <person name="Ito T."/>
            <person name="Fujiyama A."/>
            <person name="Inagaki F."/>
            <person name="Takami H."/>
        </authorList>
    </citation>
    <scope>NUCLEOTIDE SEQUENCE</scope>
    <source>
        <strain evidence="6">Expedition CK06-06</strain>
    </source>
</reference>
<dbReference type="InterPro" id="IPR005727">
    <property type="entry name" value="Ribosomal_uL22_bac/chlpt-type"/>
</dbReference>
<dbReference type="GO" id="GO:0019843">
    <property type="term" value="F:rRNA binding"/>
    <property type="evidence" value="ECO:0007669"/>
    <property type="project" value="UniProtKB-KW"/>
</dbReference>
<evidence type="ECO:0000313" key="6">
    <source>
        <dbReference type="EMBL" id="GAG55008.1"/>
    </source>
</evidence>
<dbReference type="NCBIfam" id="TIGR01044">
    <property type="entry name" value="rplV_bact"/>
    <property type="match status" value="1"/>
</dbReference>
<gene>
    <name evidence="6" type="ORF">S01H4_19197</name>
</gene>
<dbReference type="InterPro" id="IPR001063">
    <property type="entry name" value="Ribosomal_uL22"/>
</dbReference>
<evidence type="ECO:0000256" key="3">
    <source>
        <dbReference type="ARBA" id="ARBA00022884"/>
    </source>
</evidence>
<dbReference type="Pfam" id="PF00237">
    <property type="entry name" value="Ribosomal_L22"/>
    <property type="match status" value="1"/>
</dbReference>
<dbReference type="PROSITE" id="PS00464">
    <property type="entry name" value="RIBOSOMAL_L22"/>
    <property type="match status" value="1"/>
</dbReference>
<dbReference type="Gene3D" id="3.90.470.10">
    <property type="entry name" value="Ribosomal protein L22/L17"/>
    <property type="match status" value="1"/>
</dbReference>
<evidence type="ECO:0000256" key="2">
    <source>
        <dbReference type="ARBA" id="ARBA00022730"/>
    </source>
</evidence>
<dbReference type="PANTHER" id="PTHR13501">
    <property type="entry name" value="CHLOROPLAST 50S RIBOSOMAL PROTEIN L22-RELATED"/>
    <property type="match status" value="1"/>
</dbReference>
<sequence>MEVRAVAKDTGISPRKVRPLVDMVRGKKVDEALAILRFTPIPAAKVVAKVVKSAAASADNNFQMSPSDLKIVKIFADEARTLKRFRPRARGRANSIHKRSSHITVIVTEQEG</sequence>
<keyword evidence="4" id="KW-0689">Ribosomal protein</keyword>
<protein>
    <recommendedName>
        <fullName evidence="7">50S ribosomal protein L22</fullName>
    </recommendedName>
</protein>
<evidence type="ECO:0008006" key="7">
    <source>
        <dbReference type="Google" id="ProtNLM"/>
    </source>
</evidence>
<dbReference type="HAMAP" id="MF_01331_B">
    <property type="entry name" value="Ribosomal_uL22_B"/>
    <property type="match status" value="1"/>
</dbReference>
<evidence type="ECO:0000256" key="5">
    <source>
        <dbReference type="ARBA" id="ARBA00023274"/>
    </source>
</evidence>
<dbReference type="PANTHER" id="PTHR13501:SF8">
    <property type="entry name" value="LARGE RIBOSOMAL SUBUNIT PROTEIN UL22M"/>
    <property type="match status" value="1"/>
</dbReference>
<dbReference type="GO" id="GO:0006412">
    <property type="term" value="P:translation"/>
    <property type="evidence" value="ECO:0007669"/>
    <property type="project" value="InterPro"/>
</dbReference>
<keyword evidence="3" id="KW-0694">RNA-binding</keyword>
<evidence type="ECO:0000256" key="1">
    <source>
        <dbReference type="ARBA" id="ARBA00009451"/>
    </source>
</evidence>
<comment type="similarity">
    <text evidence="1">Belongs to the universal ribosomal protein uL22 family.</text>
</comment>
<dbReference type="SUPFAM" id="SSF54843">
    <property type="entry name" value="Ribosomal protein L22"/>
    <property type="match status" value="1"/>
</dbReference>
<dbReference type="AlphaFoldDB" id="X0Z3K8"/>
<dbReference type="InterPro" id="IPR047867">
    <property type="entry name" value="Ribosomal_uL22_bac/org-type"/>
</dbReference>
<keyword evidence="5" id="KW-0687">Ribonucleoprotein</keyword>
<comment type="caution">
    <text evidence="6">The sequence shown here is derived from an EMBL/GenBank/DDBJ whole genome shotgun (WGS) entry which is preliminary data.</text>
</comment>
<dbReference type="InterPro" id="IPR036394">
    <property type="entry name" value="Ribosomal_uL22_sf"/>
</dbReference>